<accession>A0ABS4MLP6</accession>
<sequence>MSRLVIRVQLVHLLERFQVVLVRDRLFRIILVLLVIGHRRGRHRRLDLGQALARRRHVDADEQGVVGHLVGLLGHLATPVTECVGALALPVHPLGVGLEFVRDGVDVVEGSHKSGPDVGQLTRLRGRDHVVELVVRPFLELSSGHLPSPPHSASPPTSLLP</sequence>
<reference evidence="1 2" key="1">
    <citation type="submission" date="2021-03" db="EMBL/GenBank/DDBJ databases">
        <title>Genomic Encyclopedia of Type Strains, Phase IV (KMG-IV): sequencing the most valuable type-strain genomes for metagenomic binning, comparative biology and taxonomic classification.</title>
        <authorList>
            <person name="Goeker M."/>
        </authorList>
    </citation>
    <scope>NUCLEOTIDE SEQUENCE [LARGE SCALE GENOMIC DNA]</scope>
    <source>
        <strain evidence="1 2">DSM 41954</strain>
    </source>
</reference>
<comment type="caution">
    <text evidence="1">The sequence shown here is derived from an EMBL/GenBank/DDBJ whole genome shotgun (WGS) entry which is preliminary data.</text>
</comment>
<evidence type="ECO:0008006" key="3">
    <source>
        <dbReference type="Google" id="ProtNLM"/>
    </source>
</evidence>
<name>A0ABS4MLP6_9ACTN</name>
<gene>
    <name evidence="1" type="ORF">J2Z30_001641</name>
</gene>
<dbReference type="Proteomes" id="UP000756710">
    <property type="component" value="Unassembled WGS sequence"/>
</dbReference>
<evidence type="ECO:0000313" key="1">
    <source>
        <dbReference type="EMBL" id="MBP2060639.1"/>
    </source>
</evidence>
<protein>
    <recommendedName>
        <fullName evidence="3">Secreted protein</fullName>
    </recommendedName>
</protein>
<organism evidence="1 2">
    <name type="scientific">Streptomyces iranensis</name>
    <dbReference type="NCBI Taxonomy" id="576784"/>
    <lineage>
        <taxon>Bacteria</taxon>
        <taxon>Bacillati</taxon>
        <taxon>Actinomycetota</taxon>
        <taxon>Actinomycetes</taxon>
        <taxon>Kitasatosporales</taxon>
        <taxon>Streptomycetaceae</taxon>
        <taxon>Streptomyces</taxon>
        <taxon>Streptomyces violaceusniger group</taxon>
    </lineage>
</organism>
<proteinExistence type="predicted"/>
<dbReference type="EMBL" id="JAGGLR010000004">
    <property type="protein sequence ID" value="MBP2060639.1"/>
    <property type="molecule type" value="Genomic_DNA"/>
</dbReference>
<keyword evidence="2" id="KW-1185">Reference proteome</keyword>
<dbReference type="RefSeq" id="WP_209468611.1">
    <property type="nucleotide sequence ID" value="NZ_BAABDR010000067.1"/>
</dbReference>
<evidence type="ECO:0000313" key="2">
    <source>
        <dbReference type="Proteomes" id="UP000756710"/>
    </source>
</evidence>